<gene>
    <name evidence="2" type="ORF">GCM10009802_49960</name>
</gene>
<organism evidence="2 3">
    <name type="scientific">Streptomyces synnematoformans</name>
    <dbReference type="NCBI Taxonomy" id="415721"/>
    <lineage>
        <taxon>Bacteria</taxon>
        <taxon>Bacillati</taxon>
        <taxon>Actinomycetota</taxon>
        <taxon>Actinomycetes</taxon>
        <taxon>Kitasatosporales</taxon>
        <taxon>Streptomycetaceae</taxon>
        <taxon>Streptomyces</taxon>
    </lineage>
</organism>
<protein>
    <submittedName>
        <fullName evidence="2">Lactonase family protein</fullName>
    </submittedName>
</protein>
<name>A0ABN2ZBU6_9ACTN</name>
<accession>A0ABN2ZBU6</accession>
<dbReference type="PANTHER" id="PTHR30344">
    <property type="entry name" value="6-PHOSPHOGLUCONOLACTONASE-RELATED"/>
    <property type="match status" value="1"/>
</dbReference>
<dbReference type="InterPro" id="IPR019405">
    <property type="entry name" value="Lactonase_7-beta_prop"/>
</dbReference>
<dbReference type="Gene3D" id="2.130.10.10">
    <property type="entry name" value="YVTN repeat-like/Quinoprotein amine dehydrogenase"/>
    <property type="match status" value="1"/>
</dbReference>
<evidence type="ECO:0000313" key="3">
    <source>
        <dbReference type="Proteomes" id="UP001500443"/>
    </source>
</evidence>
<comment type="similarity">
    <text evidence="1">Belongs to the cycloisomerase 2 family.</text>
</comment>
<dbReference type="RefSeq" id="WP_344292387.1">
    <property type="nucleotide sequence ID" value="NZ_BAAAPF010000213.1"/>
</dbReference>
<reference evidence="2 3" key="1">
    <citation type="journal article" date="2019" name="Int. J. Syst. Evol. Microbiol.">
        <title>The Global Catalogue of Microorganisms (GCM) 10K type strain sequencing project: providing services to taxonomists for standard genome sequencing and annotation.</title>
        <authorList>
            <consortium name="The Broad Institute Genomics Platform"/>
            <consortium name="The Broad Institute Genome Sequencing Center for Infectious Disease"/>
            <person name="Wu L."/>
            <person name="Ma J."/>
        </authorList>
    </citation>
    <scope>NUCLEOTIDE SEQUENCE [LARGE SCALE GENOMIC DNA]</scope>
    <source>
        <strain evidence="2 3">JCM 15481</strain>
    </source>
</reference>
<dbReference type="InterPro" id="IPR050282">
    <property type="entry name" value="Cycloisomerase_2"/>
</dbReference>
<evidence type="ECO:0000313" key="2">
    <source>
        <dbReference type="EMBL" id="GAA2139885.1"/>
    </source>
</evidence>
<sequence>MGGSVLRACVGSFSSGGGAGITVADVDPDTGGLVPRHSTDAVPDPSFLAAADGGLLYAVSQTEGGSVAAFRLTGDKPEPVGDPVPVSGDHPTHLALAGGHVITANYASGSFSTVPITAGGALAGPAALLQHEGGGPVAERQEGPHAHQVVPDPTGAWILGVDLGTDSVLVCALDADRGALRLNHEVRLRPGTGPRHLAFHPDGHRVYVACELEPVVTVCSWDAATGTLEPLAEAPMLTAEPDATPYASGIVASPDGRFCWTAVRGPDVVATLALDEAGDVREAVSEVPCGGAWPRDLAIAPRGRHLYAANEHSGDVTWFEIDAATGTPRRTGSAAVPAASCVVFA</sequence>
<dbReference type="EMBL" id="BAAAPF010000213">
    <property type="protein sequence ID" value="GAA2139885.1"/>
    <property type="molecule type" value="Genomic_DNA"/>
</dbReference>
<dbReference type="InterPro" id="IPR015943">
    <property type="entry name" value="WD40/YVTN_repeat-like_dom_sf"/>
</dbReference>
<dbReference type="PANTHER" id="PTHR30344:SF1">
    <property type="entry name" value="6-PHOSPHOGLUCONOLACTONASE"/>
    <property type="match status" value="1"/>
</dbReference>
<dbReference type="Proteomes" id="UP001500443">
    <property type="component" value="Unassembled WGS sequence"/>
</dbReference>
<comment type="caution">
    <text evidence="2">The sequence shown here is derived from an EMBL/GenBank/DDBJ whole genome shotgun (WGS) entry which is preliminary data.</text>
</comment>
<dbReference type="Pfam" id="PF10282">
    <property type="entry name" value="Lactonase"/>
    <property type="match status" value="1"/>
</dbReference>
<proteinExistence type="inferred from homology"/>
<keyword evidence="3" id="KW-1185">Reference proteome</keyword>
<dbReference type="InterPro" id="IPR011048">
    <property type="entry name" value="Haem_d1_sf"/>
</dbReference>
<evidence type="ECO:0000256" key="1">
    <source>
        <dbReference type="ARBA" id="ARBA00005564"/>
    </source>
</evidence>
<dbReference type="SUPFAM" id="SSF51004">
    <property type="entry name" value="C-terminal (heme d1) domain of cytochrome cd1-nitrite reductase"/>
    <property type="match status" value="1"/>
</dbReference>